<sequence length="96" mass="10568">MAEKVAPKSPQAHGPSVLARELGERIARKLAVEITQIRAMHSKKVSTFTDHSQKAAQTSTKESTKGKGSSVNKEKVLKVSWEKIGEDFTAQRPRVI</sequence>
<evidence type="ECO:0000313" key="3">
    <source>
        <dbReference type="Proteomes" id="UP001291623"/>
    </source>
</evidence>
<accession>A0AAE1QWV0</accession>
<dbReference type="PANTHER" id="PTHR45098">
    <property type="entry name" value="DNAJ DOMAIN CONTAINING PROTEIN, EXPRESSED"/>
    <property type="match status" value="1"/>
</dbReference>
<dbReference type="AlphaFoldDB" id="A0AAE1QWV0"/>
<organism evidence="2 3">
    <name type="scientific">Anisodus tanguticus</name>
    <dbReference type="NCBI Taxonomy" id="243964"/>
    <lineage>
        <taxon>Eukaryota</taxon>
        <taxon>Viridiplantae</taxon>
        <taxon>Streptophyta</taxon>
        <taxon>Embryophyta</taxon>
        <taxon>Tracheophyta</taxon>
        <taxon>Spermatophyta</taxon>
        <taxon>Magnoliopsida</taxon>
        <taxon>eudicotyledons</taxon>
        <taxon>Gunneridae</taxon>
        <taxon>Pentapetalae</taxon>
        <taxon>asterids</taxon>
        <taxon>lamiids</taxon>
        <taxon>Solanales</taxon>
        <taxon>Solanaceae</taxon>
        <taxon>Solanoideae</taxon>
        <taxon>Hyoscyameae</taxon>
        <taxon>Anisodus</taxon>
    </lineage>
</organism>
<name>A0AAE1QWV0_9SOLA</name>
<protein>
    <submittedName>
        <fullName evidence="2">Uncharacterized protein</fullName>
    </submittedName>
</protein>
<feature type="compositionally biased region" description="Low complexity" evidence="1">
    <location>
        <begin position="58"/>
        <end position="70"/>
    </location>
</feature>
<dbReference type="PANTHER" id="PTHR45098:SF1">
    <property type="entry name" value="DNAJ DOMAIN CONTAINING PROTEIN, EXPRESSED"/>
    <property type="match status" value="1"/>
</dbReference>
<dbReference type="EMBL" id="JAVYJV010000022">
    <property type="protein sequence ID" value="KAK4341135.1"/>
    <property type="molecule type" value="Genomic_DNA"/>
</dbReference>
<gene>
    <name evidence="2" type="ORF">RND71_039636</name>
</gene>
<feature type="region of interest" description="Disordered" evidence="1">
    <location>
        <begin position="43"/>
        <end position="72"/>
    </location>
</feature>
<proteinExistence type="predicted"/>
<feature type="compositionally biased region" description="Polar residues" evidence="1">
    <location>
        <begin position="45"/>
        <end position="57"/>
    </location>
</feature>
<comment type="caution">
    <text evidence="2">The sequence shown here is derived from an EMBL/GenBank/DDBJ whole genome shotgun (WGS) entry which is preliminary data.</text>
</comment>
<evidence type="ECO:0000256" key="1">
    <source>
        <dbReference type="SAM" id="MobiDB-lite"/>
    </source>
</evidence>
<evidence type="ECO:0000313" key="2">
    <source>
        <dbReference type="EMBL" id="KAK4341135.1"/>
    </source>
</evidence>
<keyword evidence="3" id="KW-1185">Reference proteome</keyword>
<reference evidence="2" key="1">
    <citation type="submission" date="2023-12" db="EMBL/GenBank/DDBJ databases">
        <title>Genome assembly of Anisodus tanguticus.</title>
        <authorList>
            <person name="Wang Y.-J."/>
        </authorList>
    </citation>
    <scope>NUCLEOTIDE SEQUENCE</scope>
    <source>
        <strain evidence="2">KB-2021</strain>
        <tissue evidence="2">Leaf</tissue>
    </source>
</reference>
<dbReference type="Proteomes" id="UP001291623">
    <property type="component" value="Unassembled WGS sequence"/>
</dbReference>